<dbReference type="PANTHER" id="PTHR32194">
    <property type="entry name" value="METALLOPROTEASE TLDD"/>
    <property type="match status" value="1"/>
</dbReference>
<dbReference type="GO" id="GO:0005737">
    <property type="term" value="C:cytoplasm"/>
    <property type="evidence" value="ECO:0007669"/>
    <property type="project" value="UniProtKB-SubCell"/>
</dbReference>
<dbReference type="PROSITE" id="PS51476">
    <property type="entry name" value="PROTEASOME_BETA_2"/>
    <property type="match status" value="1"/>
</dbReference>
<dbReference type="InterPro" id="IPR016050">
    <property type="entry name" value="Proteasome_bsu_CS"/>
</dbReference>
<evidence type="ECO:0000256" key="3">
    <source>
        <dbReference type="ARBA" id="ARBA00023242"/>
    </source>
</evidence>
<protein>
    <recommendedName>
        <fullName evidence="4">Proteasome subunit beta</fullName>
    </recommendedName>
</protein>
<keyword evidence="6" id="KW-1185">Reference proteome</keyword>
<dbReference type="Pfam" id="PF00227">
    <property type="entry name" value="Proteasome"/>
    <property type="match status" value="1"/>
</dbReference>
<proteinExistence type="inferred from homology"/>
<dbReference type="Gene3D" id="3.60.20.10">
    <property type="entry name" value="Glutamine Phosphoribosylpyrophosphate, subunit 1, domain 1"/>
    <property type="match status" value="1"/>
</dbReference>
<accession>A0A8J4SZB5</accession>
<comment type="subunit">
    <text evidence="4">Component of the proteasome complex.</text>
</comment>
<comment type="function">
    <text evidence="4">Component of the proteasome, a multicatalytic proteinase complex which is characterized by its ability to cleave peptides with Arg, Phe, Tyr, Leu, and Glu adjacent to the leaving group at neutral or slightly basic pH. The proteasome has an ATP-dependent proteolytic activity.</text>
</comment>
<reference evidence="5" key="1">
    <citation type="submission" date="2019-05" db="EMBL/GenBank/DDBJ databases">
        <title>Annotation for the trematode Paragonimus heterotremus.</title>
        <authorList>
            <person name="Choi Y.-J."/>
        </authorList>
    </citation>
    <scope>NUCLEOTIDE SEQUENCE</scope>
    <source>
        <strain evidence="5">LC</strain>
    </source>
</reference>
<comment type="subcellular location">
    <subcellularLocation>
        <location evidence="4">Cytoplasm</location>
    </subcellularLocation>
    <subcellularLocation>
        <location evidence="4">Nucleus</location>
    </subcellularLocation>
</comment>
<sequence length="205" mass="23108">MSILSYNGSAIIGMIGDNCAAIASDLRFGVNFQTISTDFSKVHQLGPRIFVGFAGLVTDNQTVFQRLQFRKNVYELRENKSIRPQTITTMLANLLYERRFGPYFVEPIVTGFDHVTGKPYVATMDLIGCVSEGEDFAVSGTCTEQMYGMCETLWEEKMKPDQLFECISQCIMNAVDRDCLSGWGARVYLIEPDKVTISDLKMRMD</sequence>
<name>A0A8J4SZB5_9TREM</name>
<organism evidence="5 6">
    <name type="scientific">Paragonimus heterotremus</name>
    <dbReference type="NCBI Taxonomy" id="100268"/>
    <lineage>
        <taxon>Eukaryota</taxon>
        <taxon>Metazoa</taxon>
        <taxon>Spiralia</taxon>
        <taxon>Lophotrochozoa</taxon>
        <taxon>Platyhelminthes</taxon>
        <taxon>Trematoda</taxon>
        <taxon>Digenea</taxon>
        <taxon>Plagiorchiida</taxon>
        <taxon>Troglotremata</taxon>
        <taxon>Troglotrematidae</taxon>
        <taxon>Paragonimus</taxon>
    </lineage>
</organism>
<dbReference type="PROSITE" id="PS00854">
    <property type="entry name" value="PROTEASOME_BETA_1"/>
    <property type="match status" value="1"/>
</dbReference>
<keyword evidence="3 4" id="KW-0539">Nucleus</keyword>
<comment type="caution">
    <text evidence="5">The sequence shown here is derived from an EMBL/GenBank/DDBJ whole genome shotgun (WGS) entry which is preliminary data.</text>
</comment>
<dbReference type="CDD" id="cd03759">
    <property type="entry name" value="proteasome_beta_type_3"/>
    <property type="match status" value="1"/>
</dbReference>
<dbReference type="InterPro" id="IPR023333">
    <property type="entry name" value="Proteasome_suB-type"/>
</dbReference>
<evidence type="ECO:0000313" key="6">
    <source>
        <dbReference type="Proteomes" id="UP000748531"/>
    </source>
</evidence>
<dbReference type="AlphaFoldDB" id="A0A8J4SZB5"/>
<dbReference type="GO" id="GO:0005634">
    <property type="term" value="C:nucleus"/>
    <property type="evidence" value="ECO:0007669"/>
    <property type="project" value="UniProtKB-SubCell"/>
</dbReference>
<dbReference type="InterPro" id="IPR033811">
    <property type="entry name" value="Proteasome_beta_3"/>
</dbReference>
<dbReference type="InterPro" id="IPR001353">
    <property type="entry name" value="Proteasome_sua/b"/>
</dbReference>
<keyword evidence="2 4" id="KW-0647">Proteasome</keyword>
<dbReference type="Proteomes" id="UP000748531">
    <property type="component" value="Unassembled WGS sequence"/>
</dbReference>
<dbReference type="OrthoDB" id="204949at2759"/>
<comment type="similarity">
    <text evidence="4">Belongs to the peptidase T1B family.</text>
</comment>
<evidence type="ECO:0000256" key="2">
    <source>
        <dbReference type="ARBA" id="ARBA00022942"/>
    </source>
</evidence>
<dbReference type="FunFam" id="3.60.20.10:FF:000003">
    <property type="entry name" value="Proteasome subunit beta type-3"/>
    <property type="match status" value="1"/>
</dbReference>
<evidence type="ECO:0000256" key="1">
    <source>
        <dbReference type="ARBA" id="ARBA00022490"/>
    </source>
</evidence>
<dbReference type="PANTHER" id="PTHR32194:SF10">
    <property type="entry name" value="PROTEASOME SUBUNIT BETA TYPE-3"/>
    <property type="match status" value="1"/>
</dbReference>
<dbReference type="GO" id="GO:0019774">
    <property type="term" value="C:proteasome core complex, beta-subunit complex"/>
    <property type="evidence" value="ECO:0007669"/>
    <property type="project" value="InterPro"/>
</dbReference>
<evidence type="ECO:0000256" key="4">
    <source>
        <dbReference type="RuleBase" id="RU004203"/>
    </source>
</evidence>
<dbReference type="EMBL" id="LUCH01003142">
    <property type="protein sequence ID" value="KAF5400490.1"/>
    <property type="molecule type" value="Genomic_DNA"/>
</dbReference>
<dbReference type="SUPFAM" id="SSF56235">
    <property type="entry name" value="N-terminal nucleophile aminohydrolases (Ntn hydrolases)"/>
    <property type="match status" value="1"/>
</dbReference>
<keyword evidence="1 4" id="KW-0963">Cytoplasm</keyword>
<gene>
    <name evidence="5" type="ORF">PHET_05919</name>
</gene>
<evidence type="ECO:0000313" key="5">
    <source>
        <dbReference type="EMBL" id="KAF5400490.1"/>
    </source>
</evidence>
<dbReference type="InterPro" id="IPR029055">
    <property type="entry name" value="Ntn_hydrolases_N"/>
</dbReference>
<dbReference type="GO" id="GO:0043161">
    <property type="term" value="P:proteasome-mediated ubiquitin-dependent protein catabolic process"/>
    <property type="evidence" value="ECO:0007669"/>
    <property type="project" value="InterPro"/>
</dbReference>